<accession>A0ABW6LUB9</accession>
<evidence type="ECO:0000313" key="5">
    <source>
        <dbReference type="Proteomes" id="UP001601288"/>
    </source>
</evidence>
<dbReference type="InterPro" id="IPR023606">
    <property type="entry name" value="CoA-Trfase_III_dom_1_sf"/>
</dbReference>
<reference evidence="4 5" key="1">
    <citation type="submission" date="2024-10" db="EMBL/GenBank/DDBJ databases">
        <title>The Natural Products Discovery Center: Release of the First 8490 Sequenced Strains for Exploring Actinobacteria Biosynthetic Diversity.</title>
        <authorList>
            <person name="Kalkreuter E."/>
            <person name="Kautsar S.A."/>
            <person name="Yang D."/>
            <person name="Bader C.D."/>
            <person name="Teijaro C.N."/>
            <person name="Fluegel L."/>
            <person name="Davis C.M."/>
            <person name="Simpson J.R."/>
            <person name="Lauterbach L."/>
            <person name="Steele A.D."/>
            <person name="Gui C."/>
            <person name="Meng S."/>
            <person name="Li G."/>
            <person name="Viehrig K."/>
            <person name="Ye F."/>
            <person name="Su P."/>
            <person name="Kiefer A.F."/>
            <person name="Nichols A."/>
            <person name="Cepeda A.J."/>
            <person name="Yan W."/>
            <person name="Fan B."/>
            <person name="Jiang Y."/>
            <person name="Adhikari A."/>
            <person name="Zheng C.-J."/>
            <person name="Schuster L."/>
            <person name="Cowan T.M."/>
            <person name="Smanski M.J."/>
            <person name="Chevrette M.G."/>
            <person name="De Carvalho L.P.S."/>
            <person name="Shen B."/>
        </authorList>
    </citation>
    <scope>NUCLEOTIDE SEQUENCE [LARGE SCALE GENOMIC DNA]</scope>
    <source>
        <strain evidence="4 5">NPDC007066</strain>
    </source>
</reference>
<dbReference type="RefSeq" id="WP_388390246.1">
    <property type="nucleotide sequence ID" value="NZ_JBIAFP010000061.1"/>
</dbReference>
<dbReference type="Gene3D" id="3.30.1540.10">
    <property type="entry name" value="formyl-coa transferase, domain 3"/>
    <property type="match status" value="2"/>
</dbReference>
<evidence type="ECO:0000256" key="1">
    <source>
        <dbReference type="ARBA" id="ARBA00008383"/>
    </source>
</evidence>
<dbReference type="Gene3D" id="3.40.50.10540">
    <property type="entry name" value="Crotonobetainyl-coa:carnitine coa-transferase, domain 1"/>
    <property type="match status" value="1"/>
</dbReference>
<evidence type="ECO:0000313" key="4">
    <source>
        <dbReference type="EMBL" id="MFE9231371.1"/>
    </source>
</evidence>
<dbReference type="EMBL" id="JBIAFP010000061">
    <property type="protein sequence ID" value="MFE9231371.1"/>
    <property type="molecule type" value="Genomic_DNA"/>
</dbReference>
<dbReference type="Pfam" id="PF02515">
    <property type="entry name" value="CoA_transf_3"/>
    <property type="match status" value="2"/>
</dbReference>
<keyword evidence="2 4" id="KW-0808">Transferase</keyword>
<sequence>MSEQGEQQRGAPGRQDDRRHVGPQRERPALHVGRLCRGRVRCRCGIPHRPPADVYPVYRCADGDVRLCLLSERQWRGMFAWLGEPEEFADPAYDSIAARVAAADRLEPLITELFADRPAAELVEEAARRGVPLAQVLTLGDAVASDHFTAAGTVALREIAPGFATTLPVGFADVDGHRLGIRSASPKPPATQDAQNTQDAQWTPRHRPTASRTDGAPFSGIRVLNLGVIVFGAEAGRAFADLGADVIKIESTAFPDGLRQTRRGEAMNASFAWGNRGERSLGLDLRADEGRQLFKDLVRHSDVVLANFKPGTLDSLGIGHAVLEAVNPRIVVLESAAFSRKGPWSNRLGYGPLVRAACGVTSLWRYAPDDTESWDGVTVFPDHVAARLGALTIAAALLARERTGRGAHLEIAQSDVVLHQFAVLAALEGLRPGSAAADADVGTALFGGVFACAGDDEWCVIDVRNGREAELLRRATAAPPDSQVDGDLHEHVAKWTAERPPAEVAETLQGYGIPAAAMTRQPELLDDPQSRARGTFTTMRHPLLDGELPAENVAAPYGQLTPPPSRPAPLSGEHTVDVCTEVLRLTPERVRDLIDRRVIHQR</sequence>
<organism evidence="4 5">
    <name type="scientific">Streptomyces massasporeus</name>
    <dbReference type="NCBI Taxonomy" id="67324"/>
    <lineage>
        <taxon>Bacteria</taxon>
        <taxon>Bacillati</taxon>
        <taxon>Actinomycetota</taxon>
        <taxon>Actinomycetes</taxon>
        <taxon>Kitasatosporales</taxon>
        <taxon>Streptomycetaceae</taxon>
        <taxon>Streptomyces</taxon>
    </lineage>
</organism>
<feature type="region of interest" description="Disordered" evidence="3">
    <location>
        <begin position="1"/>
        <end position="26"/>
    </location>
</feature>
<dbReference type="GO" id="GO:0016740">
    <property type="term" value="F:transferase activity"/>
    <property type="evidence" value="ECO:0007669"/>
    <property type="project" value="UniProtKB-KW"/>
</dbReference>
<proteinExistence type="inferred from homology"/>
<dbReference type="PANTHER" id="PTHR48228:SF6">
    <property type="entry name" value="L-CARNITINE COA-TRANSFERASE"/>
    <property type="match status" value="1"/>
</dbReference>
<evidence type="ECO:0000256" key="3">
    <source>
        <dbReference type="SAM" id="MobiDB-lite"/>
    </source>
</evidence>
<comment type="similarity">
    <text evidence="1">Belongs to the CoA-transferase III family.</text>
</comment>
<gene>
    <name evidence="4" type="ORF">ACFYM3_43735</name>
</gene>
<dbReference type="PANTHER" id="PTHR48228">
    <property type="entry name" value="SUCCINYL-COA--D-CITRAMALATE COA-TRANSFERASE"/>
    <property type="match status" value="1"/>
</dbReference>
<dbReference type="Proteomes" id="UP001601288">
    <property type="component" value="Unassembled WGS sequence"/>
</dbReference>
<comment type="caution">
    <text evidence="4">The sequence shown here is derived from an EMBL/GenBank/DDBJ whole genome shotgun (WGS) entry which is preliminary data.</text>
</comment>
<feature type="region of interest" description="Disordered" evidence="3">
    <location>
        <begin position="181"/>
        <end position="214"/>
    </location>
</feature>
<feature type="compositionally biased region" description="Low complexity" evidence="3">
    <location>
        <begin position="190"/>
        <end position="201"/>
    </location>
</feature>
<dbReference type="SUPFAM" id="SSF89796">
    <property type="entry name" value="CoA-transferase family III (CaiB/BaiF)"/>
    <property type="match status" value="2"/>
</dbReference>
<keyword evidence="5" id="KW-1185">Reference proteome</keyword>
<dbReference type="InterPro" id="IPR003673">
    <property type="entry name" value="CoA-Trfase_fam_III"/>
</dbReference>
<feature type="compositionally biased region" description="Basic and acidic residues" evidence="3">
    <location>
        <begin position="14"/>
        <end position="26"/>
    </location>
</feature>
<dbReference type="InterPro" id="IPR050509">
    <property type="entry name" value="CoA-transferase_III"/>
</dbReference>
<evidence type="ECO:0000256" key="2">
    <source>
        <dbReference type="ARBA" id="ARBA00022679"/>
    </source>
</evidence>
<name>A0ABW6LUB9_9ACTN</name>
<protein>
    <submittedName>
        <fullName evidence="4">CoA transferase</fullName>
    </submittedName>
</protein>
<dbReference type="InterPro" id="IPR044855">
    <property type="entry name" value="CoA-Trfase_III_dom3_sf"/>
</dbReference>